<dbReference type="AlphaFoldDB" id="A0A3A3GLL6"/>
<protein>
    <submittedName>
        <fullName evidence="1">Uncharacterized protein</fullName>
    </submittedName>
</protein>
<reference evidence="1 2" key="1">
    <citation type="submission" date="2018-09" db="EMBL/GenBank/DDBJ databases">
        <title>Paenibacillus SK2017-BO5.</title>
        <authorList>
            <person name="Piskunova J.V."/>
            <person name="Dubiley S.A."/>
            <person name="Severinov K.V."/>
        </authorList>
    </citation>
    <scope>NUCLEOTIDE SEQUENCE [LARGE SCALE GENOMIC DNA]</scope>
    <source>
        <strain evidence="1 2">BO5</strain>
    </source>
</reference>
<proteinExistence type="predicted"/>
<evidence type="ECO:0000313" key="2">
    <source>
        <dbReference type="Proteomes" id="UP000266177"/>
    </source>
</evidence>
<dbReference type="Proteomes" id="UP000266177">
    <property type="component" value="Unassembled WGS sequence"/>
</dbReference>
<organism evidence="1 2">
    <name type="scientific">Paenibacillus thiaminolyticus</name>
    <name type="common">Bacillus thiaminolyticus</name>
    <dbReference type="NCBI Taxonomy" id="49283"/>
    <lineage>
        <taxon>Bacteria</taxon>
        <taxon>Bacillati</taxon>
        <taxon>Bacillota</taxon>
        <taxon>Bacilli</taxon>
        <taxon>Bacillales</taxon>
        <taxon>Paenibacillaceae</taxon>
        <taxon>Paenibacillus</taxon>
    </lineage>
</organism>
<evidence type="ECO:0000313" key="1">
    <source>
        <dbReference type="EMBL" id="RJG25562.1"/>
    </source>
</evidence>
<name>A0A3A3GLL6_PANTH</name>
<accession>A0A3A3GLL6</accession>
<comment type="caution">
    <text evidence="1">The sequence shown here is derived from an EMBL/GenBank/DDBJ whole genome shotgun (WGS) entry which is preliminary data.</text>
</comment>
<sequence>MVRFICKRSIEWAASQESDLHCYGALQEAELLGLCGSAPKLQKSDPLGLCTWPVLQEANPLELCARPALQEANPLELWTRPALQEANPLELWTRPALQESDPLRLCVRASAKAAKMQQLFLGGDRPCANPAKVQHFARRKAE</sequence>
<dbReference type="EMBL" id="QYZD01000003">
    <property type="protein sequence ID" value="RJG25562.1"/>
    <property type="molecule type" value="Genomic_DNA"/>
</dbReference>
<gene>
    <name evidence="1" type="ORF">DQX05_05580</name>
</gene>